<gene>
    <name evidence="1" type="ORF">BT96DRAFT_944943</name>
</gene>
<name>A0A6A4H1C3_9AGAR</name>
<evidence type="ECO:0000313" key="2">
    <source>
        <dbReference type="Proteomes" id="UP000799118"/>
    </source>
</evidence>
<protein>
    <submittedName>
        <fullName evidence="1">Uncharacterized protein</fullName>
    </submittedName>
</protein>
<evidence type="ECO:0000313" key="1">
    <source>
        <dbReference type="EMBL" id="KAE9392029.1"/>
    </source>
</evidence>
<dbReference type="Proteomes" id="UP000799118">
    <property type="component" value="Unassembled WGS sequence"/>
</dbReference>
<dbReference type="AlphaFoldDB" id="A0A6A4H1C3"/>
<proteinExistence type="predicted"/>
<accession>A0A6A4H1C3</accession>
<sequence length="112" mass="12564">MVKSGEDDDEAGIIDSMTQLELALVWSLERQRTWVRTADVTTNNNTSMKCDGATMYLISVRQADLISQIDFFRQVAPVLWVEGFEIPGGVKEGIISMRPSTRWDKALDNGLL</sequence>
<reference evidence="1" key="1">
    <citation type="journal article" date="2019" name="Environ. Microbiol.">
        <title>Fungal ecological strategies reflected in gene transcription - a case study of two litter decomposers.</title>
        <authorList>
            <person name="Barbi F."/>
            <person name="Kohler A."/>
            <person name="Barry K."/>
            <person name="Baskaran P."/>
            <person name="Daum C."/>
            <person name="Fauchery L."/>
            <person name="Ihrmark K."/>
            <person name="Kuo A."/>
            <person name="LaButti K."/>
            <person name="Lipzen A."/>
            <person name="Morin E."/>
            <person name="Grigoriev I.V."/>
            <person name="Henrissat B."/>
            <person name="Lindahl B."/>
            <person name="Martin F."/>
        </authorList>
    </citation>
    <scope>NUCLEOTIDE SEQUENCE</scope>
    <source>
        <strain evidence="1">JB14</strain>
    </source>
</reference>
<organism evidence="1 2">
    <name type="scientific">Gymnopus androsaceus JB14</name>
    <dbReference type="NCBI Taxonomy" id="1447944"/>
    <lineage>
        <taxon>Eukaryota</taxon>
        <taxon>Fungi</taxon>
        <taxon>Dikarya</taxon>
        <taxon>Basidiomycota</taxon>
        <taxon>Agaricomycotina</taxon>
        <taxon>Agaricomycetes</taxon>
        <taxon>Agaricomycetidae</taxon>
        <taxon>Agaricales</taxon>
        <taxon>Marasmiineae</taxon>
        <taxon>Omphalotaceae</taxon>
        <taxon>Gymnopus</taxon>
    </lineage>
</organism>
<dbReference type="EMBL" id="ML769606">
    <property type="protein sequence ID" value="KAE9392029.1"/>
    <property type="molecule type" value="Genomic_DNA"/>
</dbReference>
<keyword evidence="2" id="KW-1185">Reference proteome</keyword>